<dbReference type="RefSeq" id="WP_319695184.1">
    <property type="nucleotide sequence ID" value="NZ_JARAWN010000213.1"/>
</dbReference>
<dbReference type="EMBL" id="JARAWN010000213">
    <property type="protein sequence ID" value="MDX3133524.1"/>
    <property type="molecule type" value="Genomic_DNA"/>
</dbReference>
<dbReference type="AlphaFoldDB" id="A0AAJ2PUC7"/>
<protein>
    <submittedName>
        <fullName evidence="1">Uncharacterized protein</fullName>
    </submittedName>
</protein>
<gene>
    <name evidence="1" type="ORF">PV367_27945</name>
</gene>
<sequence length="41" mass="4401">MTDAYAQLIPTHPETLLLQMRGYAAEAQGDDLIGELVRAAG</sequence>
<comment type="caution">
    <text evidence="1">The sequence shown here is derived from an EMBL/GenBank/DDBJ whole genome shotgun (WGS) entry which is preliminary data.</text>
</comment>
<evidence type="ECO:0000313" key="1">
    <source>
        <dbReference type="EMBL" id="MDX3133524.1"/>
    </source>
</evidence>
<proteinExistence type="predicted"/>
<reference evidence="1" key="1">
    <citation type="journal article" date="2023" name="Microb. Genom.">
        <title>Mesoterricola silvestris gen. nov., sp. nov., Mesoterricola sediminis sp. nov., Geothrix oryzae sp. nov., Geothrix edaphica sp. nov., Geothrix rubra sp. nov., and Geothrix limicola sp. nov., six novel members of Acidobacteriota isolated from soils.</title>
        <authorList>
            <person name="Weisberg A.J."/>
            <person name="Pearce E."/>
            <person name="Kramer C.G."/>
            <person name="Chang J.H."/>
            <person name="Clarke C.R."/>
        </authorList>
    </citation>
    <scope>NUCLEOTIDE SEQUENCE</scope>
    <source>
        <strain evidence="1">ND06-05F</strain>
    </source>
</reference>
<dbReference type="Proteomes" id="UP001273589">
    <property type="component" value="Unassembled WGS sequence"/>
</dbReference>
<evidence type="ECO:0000313" key="2">
    <source>
        <dbReference type="Proteomes" id="UP001273589"/>
    </source>
</evidence>
<organism evidence="1 2">
    <name type="scientific">Streptomyces europaeiscabiei</name>
    <dbReference type="NCBI Taxonomy" id="146819"/>
    <lineage>
        <taxon>Bacteria</taxon>
        <taxon>Bacillati</taxon>
        <taxon>Actinomycetota</taxon>
        <taxon>Actinomycetes</taxon>
        <taxon>Kitasatosporales</taxon>
        <taxon>Streptomycetaceae</taxon>
        <taxon>Streptomyces</taxon>
    </lineage>
</organism>
<accession>A0AAJ2PUC7</accession>
<name>A0AAJ2PUC7_9ACTN</name>